<feature type="compositionally biased region" description="Basic and acidic residues" evidence="1">
    <location>
        <begin position="1"/>
        <end position="16"/>
    </location>
</feature>
<proteinExistence type="predicted"/>
<name>W7EWQ0_BIPV3</name>
<dbReference type="AlphaFoldDB" id="W7EWQ0"/>
<dbReference type="Proteomes" id="UP000054337">
    <property type="component" value="Unassembled WGS sequence"/>
</dbReference>
<dbReference type="GeneID" id="26255571"/>
<organism evidence="2 3">
    <name type="scientific">Bipolaris victoriae (strain FI3)</name>
    <name type="common">Victoria blight of oats agent</name>
    <name type="synonym">Cochliobolus victoriae</name>
    <dbReference type="NCBI Taxonomy" id="930091"/>
    <lineage>
        <taxon>Eukaryota</taxon>
        <taxon>Fungi</taxon>
        <taxon>Dikarya</taxon>
        <taxon>Ascomycota</taxon>
        <taxon>Pezizomycotina</taxon>
        <taxon>Dothideomycetes</taxon>
        <taxon>Pleosporomycetidae</taxon>
        <taxon>Pleosporales</taxon>
        <taxon>Pleosporineae</taxon>
        <taxon>Pleosporaceae</taxon>
        <taxon>Bipolaris</taxon>
    </lineage>
</organism>
<protein>
    <submittedName>
        <fullName evidence="2">Uncharacterized protein</fullName>
    </submittedName>
</protein>
<feature type="region of interest" description="Disordered" evidence="1">
    <location>
        <begin position="82"/>
        <end position="119"/>
    </location>
</feature>
<dbReference type="HOGENOM" id="CLU_2005336_0_0_1"/>
<accession>W7EWQ0</accession>
<feature type="compositionally biased region" description="Basic residues" evidence="1">
    <location>
        <begin position="86"/>
        <end position="98"/>
    </location>
</feature>
<dbReference type="EMBL" id="KI968706">
    <property type="protein sequence ID" value="EUN30330.1"/>
    <property type="molecule type" value="Genomic_DNA"/>
</dbReference>
<feature type="region of interest" description="Disordered" evidence="1">
    <location>
        <begin position="1"/>
        <end position="31"/>
    </location>
</feature>
<sequence>MPLPRRIADLALERTRQSRRRPLLPSTRAQGPVQDTYTAYDDFGWDQIEEYLRSKWPVWNFKPMKYNGNWLFEVPERLNECDRRELRRRRDAPKRTRRATTSPEQEQEPDPESSPVSTP</sequence>
<evidence type="ECO:0000313" key="3">
    <source>
        <dbReference type="Proteomes" id="UP000054337"/>
    </source>
</evidence>
<dbReference type="OrthoDB" id="3793764at2759"/>
<evidence type="ECO:0000313" key="2">
    <source>
        <dbReference type="EMBL" id="EUN30330.1"/>
    </source>
</evidence>
<evidence type="ECO:0000256" key="1">
    <source>
        <dbReference type="SAM" id="MobiDB-lite"/>
    </source>
</evidence>
<gene>
    <name evidence="2" type="ORF">COCVIDRAFT_34947</name>
</gene>
<dbReference type="RefSeq" id="XP_014559934.1">
    <property type="nucleotide sequence ID" value="XM_014704448.1"/>
</dbReference>
<keyword evidence="3" id="KW-1185">Reference proteome</keyword>
<reference evidence="2 3" key="1">
    <citation type="journal article" date="2013" name="PLoS Genet.">
        <title>Comparative genome structure, secondary metabolite, and effector coding capacity across Cochliobolus pathogens.</title>
        <authorList>
            <person name="Condon B.J."/>
            <person name="Leng Y."/>
            <person name="Wu D."/>
            <person name="Bushley K.E."/>
            <person name="Ohm R.A."/>
            <person name="Otillar R."/>
            <person name="Martin J."/>
            <person name="Schackwitz W."/>
            <person name="Grimwood J."/>
            <person name="MohdZainudin N."/>
            <person name="Xue C."/>
            <person name="Wang R."/>
            <person name="Manning V.A."/>
            <person name="Dhillon B."/>
            <person name="Tu Z.J."/>
            <person name="Steffenson B.J."/>
            <person name="Salamov A."/>
            <person name="Sun H."/>
            <person name="Lowry S."/>
            <person name="LaButti K."/>
            <person name="Han J."/>
            <person name="Copeland A."/>
            <person name="Lindquist E."/>
            <person name="Barry K."/>
            <person name="Schmutz J."/>
            <person name="Baker S.E."/>
            <person name="Ciuffetti L.M."/>
            <person name="Grigoriev I.V."/>
            <person name="Zhong S."/>
            <person name="Turgeon B.G."/>
        </authorList>
    </citation>
    <scope>NUCLEOTIDE SEQUENCE [LARGE SCALE GENOMIC DNA]</scope>
    <source>
        <strain evidence="2 3">FI3</strain>
    </source>
</reference>